<name>A0ABV8KLB0_9ACTN</name>
<feature type="compositionally biased region" description="Low complexity" evidence="1">
    <location>
        <begin position="55"/>
        <end position="69"/>
    </location>
</feature>
<evidence type="ECO:0000313" key="4">
    <source>
        <dbReference type="Proteomes" id="UP001595868"/>
    </source>
</evidence>
<protein>
    <recommendedName>
        <fullName evidence="5">Serine/threonine protein kinase</fullName>
    </recommendedName>
</protein>
<evidence type="ECO:0008006" key="5">
    <source>
        <dbReference type="Google" id="ProtNLM"/>
    </source>
</evidence>
<dbReference type="EMBL" id="JBHSBN010000007">
    <property type="protein sequence ID" value="MFC4106801.1"/>
    <property type="molecule type" value="Genomic_DNA"/>
</dbReference>
<dbReference type="RefSeq" id="WP_377545072.1">
    <property type="nucleotide sequence ID" value="NZ_JBHSBN010000007.1"/>
</dbReference>
<feature type="compositionally biased region" description="Polar residues" evidence="1">
    <location>
        <begin position="22"/>
        <end position="35"/>
    </location>
</feature>
<feature type="compositionally biased region" description="Low complexity" evidence="1">
    <location>
        <begin position="159"/>
        <end position="175"/>
    </location>
</feature>
<feature type="region of interest" description="Disordered" evidence="1">
    <location>
        <begin position="1"/>
        <end position="175"/>
    </location>
</feature>
<feature type="compositionally biased region" description="Low complexity" evidence="1">
    <location>
        <begin position="234"/>
        <end position="257"/>
    </location>
</feature>
<gene>
    <name evidence="3" type="ORF">ACFOX0_12790</name>
</gene>
<proteinExistence type="predicted"/>
<comment type="caution">
    <text evidence="3">The sequence shown here is derived from an EMBL/GenBank/DDBJ whole genome shotgun (WGS) entry which is preliminary data.</text>
</comment>
<reference evidence="4" key="1">
    <citation type="journal article" date="2019" name="Int. J. Syst. Evol. Microbiol.">
        <title>The Global Catalogue of Microorganisms (GCM) 10K type strain sequencing project: providing services to taxonomists for standard genome sequencing and annotation.</title>
        <authorList>
            <consortium name="The Broad Institute Genomics Platform"/>
            <consortium name="The Broad Institute Genome Sequencing Center for Infectious Disease"/>
            <person name="Wu L."/>
            <person name="Ma J."/>
        </authorList>
    </citation>
    <scope>NUCLEOTIDE SEQUENCE [LARGE SCALE GENOMIC DNA]</scope>
    <source>
        <strain evidence="4">2902at01</strain>
    </source>
</reference>
<keyword evidence="2" id="KW-1133">Transmembrane helix</keyword>
<evidence type="ECO:0000256" key="1">
    <source>
        <dbReference type="SAM" id="MobiDB-lite"/>
    </source>
</evidence>
<sequence>MVAGAGEGASADPTQKVDPSAESGQRSGETGQPSGATGRDDGEPEPADESDEAQPTGGPTAGGPTTAGPAAGGSTAGGPTTAGPAAGGSTAGGPTTAGPAGGGSAAGATEQAEIPAQTKKKKRGRERVTSAAPPVDAPTRVDNPRVSVADPAPNRPTDRPAVAGTPAGAASGPAVGRAPIVAGLKERALGDNRKKWLIGALAAVLLIALLVIVPLVNSGSDDGTKPGAGQPSNTPGTSNSAPPATSAAPSTGPTSAAPAPPPSPTAPAKPPVPAGWTLHKDSLNAFTIPVPNGWTRSVASQDTVIFNGPGGRLLLVQWTPTPAGDPYNDWHKQEPARKFQPGVQNYRYLSINRVPGYFKSCADWDWLQTKNGADFHVRNRGVVTAKNRAYGIRYEVPESEWKGKEENNFLMLTANFDPDRKD</sequence>
<evidence type="ECO:0000256" key="2">
    <source>
        <dbReference type="SAM" id="Phobius"/>
    </source>
</evidence>
<keyword evidence="2" id="KW-0812">Transmembrane</keyword>
<feature type="compositionally biased region" description="Pro residues" evidence="1">
    <location>
        <begin position="258"/>
        <end position="273"/>
    </location>
</feature>
<keyword evidence="2" id="KW-0472">Membrane</keyword>
<evidence type="ECO:0000313" key="3">
    <source>
        <dbReference type="EMBL" id="MFC4106801.1"/>
    </source>
</evidence>
<feature type="compositionally biased region" description="Acidic residues" evidence="1">
    <location>
        <begin position="42"/>
        <end position="52"/>
    </location>
</feature>
<feature type="transmembrane region" description="Helical" evidence="2">
    <location>
        <begin position="196"/>
        <end position="216"/>
    </location>
</feature>
<feature type="region of interest" description="Disordered" evidence="1">
    <location>
        <begin position="222"/>
        <end position="274"/>
    </location>
</feature>
<keyword evidence="4" id="KW-1185">Reference proteome</keyword>
<accession>A0ABV8KLB0</accession>
<organism evidence="3 4">
    <name type="scientific">Micromonospora zhanjiangensis</name>
    <dbReference type="NCBI Taxonomy" id="1522057"/>
    <lineage>
        <taxon>Bacteria</taxon>
        <taxon>Bacillati</taxon>
        <taxon>Actinomycetota</taxon>
        <taxon>Actinomycetes</taxon>
        <taxon>Micromonosporales</taxon>
        <taxon>Micromonosporaceae</taxon>
        <taxon>Micromonospora</taxon>
    </lineage>
</organism>
<dbReference type="Proteomes" id="UP001595868">
    <property type="component" value="Unassembled WGS sequence"/>
</dbReference>